<keyword evidence="1" id="KW-0134">Cell wall</keyword>
<keyword evidence="3" id="KW-0732">Signal</keyword>
<keyword evidence="4" id="KW-0572">Peptidoglycan-anchor</keyword>
<feature type="compositionally biased region" description="Basic and acidic residues" evidence="5">
    <location>
        <begin position="63"/>
        <end position="76"/>
    </location>
</feature>
<dbReference type="SMART" id="SM00894">
    <property type="entry name" value="Excalibur"/>
    <property type="match status" value="1"/>
</dbReference>
<dbReference type="NCBIfam" id="TIGR01167">
    <property type="entry name" value="LPXTG_anchor"/>
    <property type="match status" value="1"/>
</dbReference>
<dbReference type="Pfam" id="PF05901">
    <property type="entry name" value="Excalibur"/>
    <property type="match status" value="1"/>
</dbReference>
<evidence type="ECO:0000256" key="4">
    <source>
        <dbReference type="ARBA" id="ARBA00023088"/>
    </source>
</evidence>
<keyword evidence="2" id="KW-0964">Secreted</keyword>
<evidence type="ECO:0000256" key="1">
    <source>
        <dbReference type="ARBA" id="ARBA00022512"/>
    </source>
</evidence>
<feature type="transmembrane region" description="Helical" evidence="6">
    <location>
        <begin position="129"/>
        <end position="149"/>
    </location>
</feature>
<keyword evidence="6" id="KW-1133">Transmembrane helix</keyword>
<dbReference type="Proteomes" id="UP000516444">
    <property type="component" value="Chromosome"/>
</dbReference>
<evidence type="ECO:0000313" key="8">
    <source>
        <dbReference type="EMBL" id="BCL30792.1"/>
    </source>
</evidence>
<protein>
    <recommendedName>
        <fullName evidence="7">Gram-positive cocci surface proteins LPxTG domain-containing protein</fullName>
    </recommendedName>
</protein>
<evidence type="ECO:0000256" key="3">
    <source>
        <dbReference type="ARBA" id="ARBA00022729"/>
    </source>
</evidence>
<keyword evidence="6" id="KW-0812">Transmembrane</keyword>
<dbReference type="RefSeq" id="WP_190852662.1">
    <property type="nucleotide sequence ID" value="NZ_AP023440.1"/>
</dbReference>
<feature type="region of interest" description="Disordered" evidence="5">
    <location>
        <begin position="63"/>
        <end position="125"/>
    </location>
</feature>
<dbReference type="EMBL" id="AP023440">
    <property type="protein sequence ID" value="BCL30792.1"/>
    <property type="molecule type" value="Genomic_DNA"/>
</dbReference>
<feature type="domain" description="Gram-positive cocci surface proteins LPxTG" evidence="7">
    <location>
        <begin position="119"/>
        <end position="156"/>
    </location>
</feature>
<evidence type="ECO:0000256" key="6">
    <source>
        <dbReference type="SAM" id="Phobius"/>
    </source>
</evidence>
<organism evidence="8 9">
    <name type="scientific">Streptomyces aurantiacus</name>
    <dbReference type="NCBI Taxonomy" id="47760"/>
    <lineage>
        <taxon>Bacteria</taxon>
        <taxon>Bacillati</taxon>
        <taxon>Actinomycetota</taxon>
        <taxon>Actinomycetes</taxon>
        <taxon>Kitasatosporales</taxon>
        <taxon>Streptomycetaceae</taxon>
        <taxon>Streptomyces</taxon>
        <taxon>Streptomyces aurantiacus group</taxon>
    </lineage>
</organism>
<keyword evidence="6" id="KW-0472">Membrane</keyword>
<dbReference type="PROSITE" id="PS50847">
    <property type="entry name" value="GRAM_POS_ANCHORING"/>
    <property type="match status" value="1"/>
</dbReference>
<dbReference type="AlphaFoldDB" id="A0A7G1P725"/>
<dbReference type="InterPro" id="IPR019931">
    <property type="entry name" value="LPXTG_anchor"/>
</dbReference>
<name>A0A7G1P725_9ACTN</name>
<dbReference type="InterPro" id="IPR008613">
    <property type="entry name" value="Excalibur_Ca-bd_domain"/>
</dbReference>
<sequence length="156" mass="16042">MRADISTNLGAPDVNQFHKPAAVVVAALAFAVLPATAEAHDGLHPFKNCTEAYENGYANIARGDEHYGDHLDRDQDGVGCDKPPADFVPASDKTDGDGSADDTADSNTDGKKDDQGADLAETGGSGATAYIAGGGAAVLLAGGGVLFTVRRRRDVR</sequence>
<dbReference type="KEGG" id="sgm:GCM10017557_56510"/>
<evidence type="ECO:0000313" key="9">
    <source>
        <dbReference type="Proteomes" id="UP000516444"/>
    </source>
</evidence>
<accession>A0A7G1P725</accession>
<dbReference type="NCBIfam" id="NF041528">
    <property type="entry name" value="strep_LAETG"/>
    <property type="match status" value="1"/>
</dbReference>
<evidence type="ECO:0000259" key="7">
    <source>
        <dbReference type="PROSITE" id="PS50847"/>
    </source>
</evidence>
<reference evidence="8 9" key="1">
    <citation type="journal article" date="2014" name="Int. J. Syst. Evol. Microbiol.">
        <title>Complete genome sequence of Corynebacterium casei LMG S-19264T (=DSM 44701T), isolated from a smear-ripened cheese.</title>
        <authorList>
            <consortium name="US DOE Joint Genome Institute (JGI-PGF)"/>
            <person name="Walter F."/>
            <person name="Albersmeier A."/>
            <person name="Kalinowski J."/>
            <person name="Ruckert C."/>
        </authorList>
    </citation>
    <scope>NUCLEOTIDE SEQUENCE [LARGE SCALE GENOMIC DNA]</scope>
    <source>
        <strain evidence="8 9">JCM 4677</strain>
    </source>
</reference>
<evidence type="ECO:0000256" key="5">
    <source>
        <dbReference type="SAM" id="MobiDB-lite"/>
    </source>
</evidence>
<gene>
    <name evidence="8" type="ORF">GCM10017557_56510</name>
</gene>
<proteinExistence type="predicted"/>
<evidence type="ECO:0000256" key="2">
    <source>
        <dbReference type="ARBA" id="ARBA00022525"/>
    </source>
</evidence>
<keyword evidence="9" id="KW-1185">Reference proteome</keyword>